<comment type="caution">
    <text evidence="1">The sequence shown here is derived from an EMBL/GenBank/DDBJ whole genome shotgun (WGS) entry which is preliminary data.</text>
</comment>
<name>A0ABW0KZ49_9BURK</name>
<keyword evidence="2" id="KW-1185">Reference proteome</keyword>
<reference evidence="2" key="1">
    <citation type="journal article" date="2019" name="Int. J. Syst. Evol. Microbiol.">
        <title>The Global Catalogue of Microorganisms (GCM) 10K type strain sequencing project: providing services to taxonomists for standard genome sequencing and annotation.</title>
        <authorList>
            <consortium name="The Broad Institute Genomics Platform"/>
            <consortium name="The Broad Institute Genome Sequencing Center for Infectious Disease"/>
            <person name="Wu L."/>
            <person name="Ma J."/>
        </authorList>
    </citation>
    <scope>NUCLEOTIDE SEQUENCE [LARGE SCALE GENOMIC DNA]</scope>
    <source>
        <strain evidence="2">KACC 12649</strain>
    </source>
</reference>
<organism evidence="1 2">
    <name type="scientific">Massilia niabensis</name>
    <dbReference type="NCBI Taxonomy" id="544910"/>
    <lineage>
        <taxon>Bacteria</taxon>
        <taxon>Pseudomonadati</taxon>
        <taxon>Pseudomonadota</taxon>
        <taxon>Betaproteobacteria</taxon>
        <taxon>Burkholderiales</taxon>
        <taxon>Oxalobacteraceae</taxon>
        <taxon>Telluria group</taxon>
        <taxon>Massilia</taxon>
    </lineage>
</organism>
<evidence type="ECO:0000313" key="2">
    <source>
        <dbReference type="Proteomes" id="UP001596050"/>
    </source>
</evidence>
<accession>A0ABW0KZ49</accession>
<protein>
    <submittedName>
        <fullName evidence="1">Uncharacterized protein</fullName>
    </submittedName>
</protein>
<dbReference type="Proteomes" id="UP001596050">
    <property type="component" value="Unassembled WGS sequence"/>
</dbReference>
<evidence type="ECO:0000313" key="1">
    <source>
        <dbReference type="EMBL" id="MFC5458694.1"/>
    </source>
</evidence>
<gene>
    <name evidence="1" type="ORF">ACFPN5_02570</name>
</gene>
<dbReference type="EMBL" id="JBHSMU010000003">
    <property type="protein sequence ID" value="MFC5458694.1"/>
    <property type="molecule type" value="Genomic_DNA"/>
</dbReference>
<dbReference type="RefSeq" id="WP_379779811.1">
    <property type="nucleotide sequence ID" value="NZ_JBHSMU010000003.1"/>
</dbReference>
<proteinExistence type="predicted"/>
<sequence length="154" mass="17459">MRNTDEIDACAYLFLEEIGEPSDNELRLKIVEATSGGAPGPVDDEPNEALREMLRTASRIEHGLGCRIFELYWPSYVAYSVRNESYCSADAYEEFDGRLFVRYARSRYLDFLVNATFANSSYPGPFVHYGIFCLNHIIDVVSVDSPTMTMSLRS</sequence>